<evidence type="ECO:0000313" key="2">
    <source>
        <dbReference type="EMBL" id="JAT18696.1"/>
    </source>
</evidence>
<dbReference type="PANTHER" id="PTHR33964:SF9">
    <property type="match status" value="1"/>
</dbReference>
<feature type="non-terminal residue" evidence="2">
    <location>
        <position position="1"/>
    </location>
</feature>
<evidence type="ECO:0000256" key="1">
    <source>
        <dbReference type="SAM" id="MobiDB-lite"/>
    </source>
</evidence>
<name>A0A1B6L4V6_9HEMI</name>
<gene>
    <name evidence="2" type="ORF">g.52757</name>
</gene>
<accession>A0A1B6L4V6</accession>
<protein>
    <submittedName>
        <fullName evidence="2">Uncharacterized protein</fullName>
    </submittedName>
</protein>
<dbReference type="PANTHER" id="PTHR33964">
    <property type="entry name" value="RE45066P-RELATED"/>
    <property type="match status" value="1"/>
</dbReference>
<proteinExistence type="predicted"/>
<organism evidence="2">
    <name type="scientific">Graphocephala atropunctata</name>
    <dbReference type="NCBI Taxonomy" id="36148"/>
    <lineage>
        <taxon>Eukaryota</taxon>
        <taxon>Metazoa</taxon>
        <taxon>Ecdysozoa</taxon>
        <taxon>Arthropoda</taxon>
        <taxon>Hexapoda</taxon>
        <taxon>Insecta</taxon>
        <taxon>Pterygota</taxon>
        <taxon>Neoptera</taxon>
        <taxon>Paraneoptera</taxon>
        <taxon>Hemiptera</taxon>
        <taxon>Auchenorrhyncha</taxon>
        <taxon>Membracoidea</taxon>
        <taxon>Cicadellidae</taxon>
        <taxon>Cicadellinae</taxon>
        <taxon>Cicadellini</taxon>
        <taxon>Graphocephala</taxon>
    </lineage>
</organism>
<dbReference type="EMBL" id="GEBQ01021281">
    <property type="protein sequence ID" value="JAT18696.1"/>
    <property type="molecule type" value="Transcribed_RNA"/>
</dbReference>
<sequence>DSTVRYSLIHPRPRSAAAACRYNNSINMWIGLFLFAFTVTRLQKVAGECSKQDYQYCVRLADPLLKDPQLIYPDKQDDIEHVCRSWSLFVDCVKKYTEKCFTDIRRQEFNKAVESPVDSIHQLCTVPQYQSEYLKHATCMKATLTKDSHCGRHYRNLAAQVSGDAGRAAICCSHHRFRECVLDRTRNTCDPEAGPFSRQILDKALSFLKDQCNNYEPNRSDCPGADFYTPLSRTDGSARANTKPMFESDMKTTDFQSDSPTWMTMSTMGMNSGGSSSQNPDWLSQSPSWMPGRGRSSTGEATVTSQTIAEMSNPRSSYGRGMSWLPTTSTPAPPPPTTVWRATQPPPTQTPWYPSRSNEQMMMDNAIDEPNQQGLESSSFMVVCSKTLLTLSAILFMLLIR</sequence>
<reference evidence="2" key="1">
    <citation type="submission" date="2015-11" db="EMBL/GenBank/DDBJ databases">
        <title>De novo transcriptome assembly of four potential Pierce s Disease insect vectors from Arizona vineyards.</title>
        <authorList>
            <person name="Tassone E.E."/>
        </authorList>
    </citation>
    <scope>NUCLEOTIDE SEQUENCE</scope>
</reference>
<feature type="region of interest" description="Disordered" evidence="1">
    <location>
        <begin position="271"/>
        <end position="301"/>
    </location>
</feature>
<feature type="compositionally biased region" description="Polar residues" evidence="1">
    <location>
        <begin position="278"/>
        <end position="288"/>
    </location>
</feature>
<dbReference type="AlphaFoldDB" id="A0A1B6L4V6"/>
<feature type="region of interest" description="Disordered" evidence="1">
    <location>
        <begin position="329"/>
        <end position="350"/>
    </location>
</feature>